<feature type="domain" description="Phospholipase C/D" evidence="1">
    <location>
        <begin position="38"/>
        <end position="153"/>
    </location>
</feature>
<dbReference type="Pfam" id="PF00882">
    <property type="entry name" value="Zn_dep_PLPC"/>
    <property type="match status" value="1"/>
</dbReference>
<comment type="caution">
    <text evidence="2">The sequence shown here is derived from an EMBL/GenBank/DDBJ whole genome shotgun (WGS) entry which is preliminary data.</text>
</comment>
<accession>A0A645DGU2</accession>
<dbReference type="InterPro" id="IPR029002">
    <property type="entry name" value="PLPC/GPLD1"/>
</dbReference>
<protein>
    <recommendedName>
        <fullName evidence="1">Phospholipase C/D domain-containing protein</fullName>
    </recommendedName>
</protein>
<proteinExistence type="predicted"/>
<organism evidence="2">
    <name type="scientific">bioreactor metagenome</name>
    <dbReference type="NCBI Taxonomy" id="1076179"/>
    <lineage>
        <taxon>unclassified sequences</taxon>
        <taxon>metagenomes</taxon>
        <taxon>ecological metagenomes</taxon>
    </lineage>
</organism>
<name>A0A645DGU2_9ZZZZ</name>
<evidence type="ECO:0000259" key="1">
    <source>
        <dbReference type="Pfam" id="PF00882"/>
    </source>
</evidence>
<sequence>MPAYLTHYIFADKNTQKDAEYRNIILLGSQGSDPFFYYGYKIFGSRKLTNENREFGTNIHHIDLTDFFEFMINRINKSNNEEKAVLKAYITGFIMHYCVDRNCHPYVFYRSGFACNKDESKKYAYIHSLFESRIDSLFMKKKGYRKIDPSLATKAKTKCLKIISLAYYDFAREIMKNPSVFPLSFVYAVKDMETANHLLHSKTGTKKKFFEKHFKYSLLNSMSTPKSVNDDSEVDYLNLKHSKWIHPVTGEPSNKSFLDLIENAKYDFDEGIKLLDCKVPTVLKSKILAFVRQINHDGCLVNSRMSFSNCFYTGDFQ</sequence>
<dbReference type="EMBL" id="VSSQ01036090">
    <property type="protein sequence ID" value="MPM88477.1"/>
    <property type="molecule type" value="Genomic_DNA"/>
</dbReference>
<reference evidence="2" key="1">
    <citation type="submission" date="2019-08" db="EMBL/GenBank/DDBJ databases">
        <authorList>
            <person name="Kucharzyk K."/>
            <person name="Murdoch R.W."/>
            <person name="Higgins S."/>
            <person name="Loffler F."/>
        </authorList>
    </citation>
    <scope>NUCLEOTIDE SEQUENCE</scope>
</reference>
<dbReference type="AlphaFoldDB" id="A0A645DGU2"/>
<evidence type="ECO:0000313" key="2">
    <source>
        <dbReference type="EMBL" id="MPM88477.1"/>
    </source>
</evidence>
<gene>
    <name evidence="2" type="ORF">SDC9_135581</name>
</gene>